<evidence type="ECO:0000259" key="1">
    <source>
        <dbReference type="Pfam" id="PF00582"/>
    </source>
</evidence>
<dbReference type="Pfam" id="PF00582">
    <property type="entry name" value="Usp"/>
    <property type="match status" value="1"/>
</dbReference>
<accession>A0A8H8A029</accession>
<feature type="domain" description="UspA" evidence="1">
    <location>
        <begin position="6"/>
        <end position="130"/>
    </location>
</feature>
<organism evidence="2 3">
    <name type="scientific">Olpidium bornovanus</name>
    <dbReference type="NCBI Taxonomy" id="278681"/>
    <lineage>
        <taxon>Eukaryota</taxon>
        <taxon>Fungi</taxon>
        <taxon>Fungi incertae sedis</taxon>
        <taxon>Olpidiomycota</taxon>
        <taxon>Olpidiomycotina</taxon>
        <taxon>Olpidiomycetes</taxon>
        <taxon>Olpidiales</taxon>
        <taxon>Olpidiaceae</taxon>
        <taxon>Olpidium</taxon>
    </lineage>
</organism>
<gene>
    <name evidence="2" type="ORF">BJ554DRAFT_4940</name>
</gene>
<feature type="non-terminal residue" evidence="2">
    <location>
        <position position="151"/>
    </location>
</feature>
<dbReference type="InterPro" id="IPR006016">
    <property type="entry name" value="UspA"/>
</dbReference>
<protein>
    <recommendedName>
        <fullName evidence="1">UspA domain-containing protein</fullName>
    </recommendedName>
</protein>
<name>A0A8H8A029_9FUNG</name>
<dbReference type="Proteomes" id="UP000673691">
    <property type="component" value="Unassembled WGS sequence"/>
</dbReference>
<dbReference type="EMBL" id="JAEFCI010002074">
    <property type="protein sequence ID" value="KAG5462481.1"/>
    <property type="molecule type" value="Genomic_DNA"/>
</dbReference>
<evidence type="ECO:0000313" key="2">
    <source>
        <dbReference type="EMBL" id="KAG5462481.1"/>
    </source>
</evidence>
<reference evidence="2 3" key="1">
    <citation type="journal article" name="Sci. Rep.">
        <title>Genome-scale phylogenetic analyses confirm Olpidium as the closest living zoosporic fungus to the non-flagellated, terrestrial fungi.</title>
        <authorList>
            <person name="Chang Y."/>
            <person name="Rochon D."/>
            <person name="Sekimoto S."/>
            <person name="Wang Y."/>
            <person name="Chovatia M."/>
            <person name="Sandor L."/>
            <person name="Salamov A."/>
            <person name="Grigoriev I.V."/>
            <person name="Stajich J.E."/>
            <person name="Spatafora J.W."/>
        </authorList>
    </citation>
    <scope>NUCLEOTIDE SEQUENCE [LARGE SCALE GENOMIC DNA]</scope>
    <source>
        <strain evidence="2">S191</strain>
    </source>
</reference>
<keyword evidence="3" id="KW-1185">Reference proteome</keyword>
<dbReference type="OrthoDB" id="843225at2759"/>
<dbReference type="SUPFAM" id="SSF52402">
    <property type="entry name" value="Adenine nucleotide alpha hydrolases-like"/>
    <property type="match status" value="1"/>
</dbReference>
<dbReference type="AlphaFoldDB" id="A0A8H8A029"/>
<dbReference type="Gene3D" id="3.40.50.12370">
    <property type="match status" value="1"/>
</dbReference>
<sequence>MSPPYTVVVPFDDSAGSREALWKAARLVSVLANPRLVVLHVTCLNAPARVPGLDGVEKASNSDIRRASGDQVDACKSYLAKLEVAYEWFAIEGHGTPGQVIESFIKEKVPECDLVIMGTRGLTGLKKWVFLLAPCFPRACVACGPLQISIA</sequence>
<proteinExistence type="predicted"/>
<evidence type="ECO:0000313" key="3">
    <source>
        <dbReference type="Proteomes" id="UP000673691"/>
    </source>
</evidence>
<dbReference type="CDD" id="cd00293">
    <property type="entry name" value="USP-like"/>
    <property type="match status" value="1"/>
</dbReference>
<comment type="caution">
    <text evidence="2">The sequence shown here is derived from an EMBL/GenBank/DDBJ whole genome shotgun (WGS) entry which is preliminary data.</text>
</comment>